<dbReference type="InterPro" id="IPR034154">
    <property type="entry name" value="TOPRIM_DnaG/twinkle"/>
</dbReference>
<dbReference type="GO" id="GO:0006269">
    <property type="term" value="P:DNA replication, synthesis of primer"/>
    <property type="evidence" value="ECO:0007669"/>
    <property type="project" value="UniProtKB-KW"/>
</dbReference>
<dbReference type="PANTHER" id="PTHR30313:SF2">
    <property type="entry name" value="DNA PRIMASE"/>
    <property type="match status" value="1"/>
</dbReference>
<dbReference type="GO" id="GO:0008270">
    <property type="term" value="F:zinc ion binding"/>
    <property type="evidence" value="ECO:0007669"/>
    <property type="project" value="UniProtKB-KW"/>
</dbReference>
<keyword evidence="4" id="KW-0548">Nucleotidyltransferase</keyword>
<dbReference type="SUPFAM" id="SSF56731">
    <property type="entry name" value="DNA primase core"/>
    <property type="match status" value="1"/>
</dbReference>
<feature type="compositionally biased region" description="Polar residues" evidence="11">
    <location>
        <begin position="393"/>
        <end position="410"/>
    </location>
</feature>
<dbReference type="InterPro" id="IPR037068">
    <property type="entry name" value="DNA_primase_core_N_sf"/>
</dbReference>
<dbReference type="Proteomes" id="UP000001338">
    <property type="component" value="Unassembled WGS sequence"/>
</dbReference>
<dbReference type="GO" id="GO:1990077">
    <property type="term" value="C:primosome complex"/>
    <property type="evidence" value="ECO:0007669"/>
    <property type="project" value="UniProtKB-KW"/>
</dbReference>
<dbReference type="InterPro" id="IPR006171">
    <property type="entry name" value="TOPRIM_dom"/>
</dbReference>
<dbReference type="Gene3D" id="3.90.980.10">
    <property type="entry name" value="DNA primase, catalytic core, N-terminal domain"/>
    <property type="match status" value="1"/>
</dbReference>
<evidence type="ECO:0000256" key="10">
    <source>
        <dbReference type="SAM" id="Coils"/>
    </source>
</evidence>
<evidence type="ECO:0000259" key="12">
    <source>
        <dbReference type="PROSITE" id="PS50880"/>
    </source>
</evidence>
<evidence type="ECO:0000256" key="5">
    <source>
        <dbReference type="ARBA" id="ARBA00022705"/>
    </source>
</evidence>
<dbReference type="Gene3D" id="3.90.580.10">
    <property type="entry name" value="Zinc finger, CHC2-type domain"/>
    <property type="match status" value="1"/>
</dbReference>
<feature type="coiled-coil region" evidence="10">
    <location>
        <begin position="491"/>
        <end position="521"/>
    </location>
</feature>
<organism evidence="13 14">
    <name type="scientific">Leptospira weilii str. 2006001853</name>
    <dbReference type="NCBI Taxonomy" id="1001589"/>
    <lineage>
        <taxon>Bacteria</taxon>
        <taxon>Pseudomonadati</taxon>
        <taxon>Spirochaetota</taxon>
        <taxon>Spirochaetia</taxon>
        <taxon>Leptospirales</taxon>
        <taxon>Leptospiraceae</taxon>
        <taxon>Leptospira</taxon>
    </lineage>
</organism>
<accession>A0A828YXA4</accession>
<dbReference type="SMART" id="SM00400">
    <property type="entry name" value="ZnF_CHCC"/>
    <property type="match status" value="1"/>
</dbReference>
<evidence type="ECO:0000256" key="9">
    <source>
        <dbReference type="ARBA" id="ARBA00023163"/>
    </source>
</evidence>
<feature type="region of interest" description="Disordered" evidence="11">
    <location>
        <begin position="374"/>
        <end position="417"/>
    </location>
</feature>
<dbReference type="GO" id="GO:0003899">
    <property type="term" value="F:DNA-directed RNA polymerase activity"/>
    <property type="evidence" value="ECO:0007669"/>
    <property type="project" value="InterPro"/>
</dbReference>
<protein>
    <submittedName>
        <fullName evidence="13">Putative DNA primase</fullName>
    </submittedName>
</protein>
<dbReference type="EMBL" id="AFLV02000075">
    <property type="protein sequence ID" value="EKR62734.1"/>
    <property type="molecule type" value="Genomic_DNA"/>
</dbReference>
<keyword evidence="6" id="KW-0479">Metal-binding</keyword>
<gene>
    <name evidence="13" type="ORF">LEP1GSC036_0156</name>
</gene>
<feature type="compositionally biased region" description="Basic and acidic residues" evidence="11">
    <location>
        <begin position="380"/>
        <end position="391"/>
    </location>
</feature>
<dbReference type="Pfam" id="PF01807">
    <property type="entry name" value="Zn_ribbon_DnaG"/>
    <property type="match status" value="1"/>
</dbReference>
<proteinExistence type="predicted"/>
<dbReference type="Gene3D" id="3.40.1360.10">
    <property type="match status" value="1"/>
</dbReference>
<name>A0A828YXA4_9LEPT</name>
<dbReference type="RefSeq" id="WP_004500548.1">
    <property type="nucleotide sequence ID" value="NZ_AFLV02000075.1"/>
</dbReference>
<evidence type="ECO:0000256" key="8">
    <source>
        <dbReference type="ARBA" id="ARBA00022833"/>
    </source>
</evidence>
<keyword evidence="3" id="KW-0808">Transferase</keyword>
<keyword evidence="9" id="KW-0804">Transcription</keyword>
<dbReference type="CDD" id="cd01029">
    <property type="entry name" value="TOPRIM_primases"/>
    <property type="match status" value="1"/>
</dbReference>
<dbReference type="Pfam" id="PF13155">
    <property type="entry name" value="Toprim_2"/>
    <property type="match status" value="1"/>
</dbReference>
<dbReference type="InterPro" id="IPR036977">
    <property type="entry name" value="DNA_primase_Znf_CHC2"/>
</dbReference>
<sequence>MPYHPKEEIARLKTETDLLALVRSYGIELRKHGLNWLGRCPFHDDKRPSFVVTPTKHLWHCMGACQTGGSAIDFVMKREGLGFQEAVELLRENLTKSTGLGNKKPPTPLAISKELGRKIPTTERVSEEEREIIFNALSYYQRTLRESRIALSYMNTRKVGSEESITKFKLGYCDGRMGRTLPVRQSGIGVRVRDVLKDFGILSENGQEYFRGRIVIPIFTKGGELCGMYGRRIIPSKSGSPDHLYLPGRHLGNWNEEDGFEKKELVLCESILDALSFWENGIRNVTCSYGVEGYTEELHQRILEKGIERVYIAYDGDGAGDKGAKSVHLKLKREGIATYRVTLPLGMDVNEVTVRSEEPQDTLLRLLEESPVYGEEDLETKEKERGQREATTEGISLNENGEANTPPYQTKQEDQPEVKITKEEVEVNFGERRYISKGLFRNTLESLKVTLKVIQGERYHVDTVDLLGYKGRTVYISTASHELKEKEETIKKELGKLINILEDALNEREKERNVKTEVELTPEERAQAIQYLEDPELLTNILIDFERYGLVGERVNSLVGYLASITRRTENPLAIIIQSSSSAGKSTLMDAILDFVPEEEKEKYSAMTGQSLFYMSSKNLKNKVLAISEEEGAERAKYALKILQSEKKISIASAMKDPTTGRTVTEEYSVEGPVVIFLTTTNLEIDEELENRCLILTVNEGREQTRTILEIQRELETLEGIVKKRDKEKILTLHKNIQRILRPLVVVNPYAKEMKFPDTKLRMRRDQKKYLTLIKSIALLQQYQREKKIGTDENGEGFEYIEVTRGDMELGSLLASKILGRTLEELTPKPRKSCIHYTRWWKKKARSKSLPRAK</sequence>
<evidence type="ECO:0000256" key="7">
    <source>
        <dbReference type="ARBA" id="ARBA00022771"/>
    </source>
</evidence>
<feature type="domain" description="Toprim" evidence="12">
    <location>
        <begin position="263"/>
        <end position="346"/>
    </location>
</feature>
<dbReference type="PROSITE" id="PS50880">
    <property type="entry name" value="TOPRIM"/>
    <property type="match status" value="1"/>
</dbReference>
<keyword evidence="10" id="KW-0175">Coiled coil</keyword>
<keyword evidence="7" id="KW-0863">Zinc-finger</keyword>
<dbReference type="InterPro" id="IPR013264">
    <property type="entry name" value="DNAG_N"/>
</dbReference>
<dbReference type="Pfam" id="PF08275">
    <property type="entry name" value="DNAG_N"/>
    <property type="match status" value="1"/>
</dbReference>
<evidence type="ECO:0000256" key="11">
    <source>
        <dbReference type="SAM" id="MobiDB-lite"/>
    </source>
</evidence>
<dbReference type="InterPro" id="IPR002694">
    <property type="entry name" value="Znf_CHC2"/>
</dbReference>
<evidence type="ECO:0000313" key="13">
    <source>
        <dbReference type="EMBL" id="EKR62734.1"/>
    </source>
</evidence>
<dbReference type="SMART" id="SM00493">
    <property type="entry name" value="TOPRIM"/>
    <property type="match status" value="1"/>
</dbReference>
<evidence type="ECO:0000256" key="6">
    <source>
        <dbReference type="ARBA" id="ARBA00022723"/>
    </source>
</evidence>
<keyword evidence="1" id="KW-0240">DNA-directed RNA polymerase</keyword>
<evidence type="ECO:0000256" key="4">
    <source>
        <dbReference type="ARBA" id="ARBA00022695"/>
    </source>
</evidence>
<dbReference type="PANTHER" id="PTHR30313">
    <property type="entry name" value="DNA PRIMASE"/>
    <property type="match status" value="1"/>
</dbReference>
<evidence type="ECO:0000313" key="14">
    <source>
        <dbReference type="Proteomes" id="UP000001338"/>
    </source>
</evidence>
<reference evidence="13 14" key="1">
    <citation type="submission" date="2012-10" db="EMBL/GenBank/DDBJ databases">
        <authorList>
            <person name="Harkins D.M."/>
            <person name="Durkin A.S."/>
            <person name="Brinkac L.M."/>
            <person name="Haft D.H."/>
            <person name="Selengut J.D."/>
            <person name="Sanka R."/>
            <person name="DePew J."/>
            <person name="Purushe J."/>
            <person name="Whelen A.C."/>
            <person name="Vinetz J.M."/>
            <person name="Sutton G.G."/>
            <person name="Nierman W.C."/>
            <person name="Fouts D.E."/>
        </authorList>
    </citation>
    <scope>NUCLEOTIDE SEQUENCE [LARGE SCALE GENOMIC DNA]</scope>
    <source>
        <strain evidence="13 14">2006001853</strain>
    </source>
</reference>
<dbReference type="GO" id="GO:0003677">
    <property type="term" value="F:DNA binding"/>
    <property type="evidence" value="ECO:0007669"/>
    <property type="project" value="InterPro"/>
</dbReference>
<dbReference type="AlphaFoldDB" id="A0A828YXA4"/>
<dbReference type="GO" id="GO:0000428">
    <property type="term" value="C:DNA-directed RNA polymerase complex"/>
    <property type="evidence" value="ECO:0007669"/>
    <property type="project" value="UniProtKB-KW"/>
</dbReference>
<keyword evidence="8" id="KW-0862">Zinc</keyword>
<keyword evidence="2" id="KW-0639">Primosome</keyword>
<dbReference type="InterPro" id="IPR050219">
    <property type="entry name" value="DnaG_primase"/>
</dbReference>
<keyword evidence="5" id="KW-0235">DNA replication</keyword>
<dbReference type="GO" id="GO:0005737">
    <property type="term" value="C:cytoplasm"/>
    <property type="evidence" value="ECO:0007669"/>
    <property type="project" value="TreeGrafter"/>
</dbReference>
<evidence type="ECO:0000256" key="2">
    <source>
        <dbReference type="ARBA" id="ARBA00022515"/>
    </source>
</evidence>
<comment type="caution">
    <text evidence="13">The sequence shown here is derived from an EMBL/GenBank/DDBJ whole genome shotgun (WGS) entry which is preliminary data.</text>
</comment>
<dbReference type="SUPFAM" id="SSF57783">
    <property type="entry name" value="Zinc beta-ribbon"/>
    <property type="match status" value="1"/>
</dbReference>
<evidence type="ECO:0000256" key="1">
    <source>
        <dbReference type="ARBA" id="ARBA00022478"/>
    </source>
</evidence>
<evidence type="ECO:0000256" key="3">
    <source>
        <dbReference type="ARBA" id="ARBA00022679"/>
    </source>
</evidence>